<dbReference type="InterPro" id="IPR046462">
    <property type="entry name" value="TerL_nuclease"/>
</dbReference>
<dbReference type="Pfam" id="PF03354">
    <property type="entry name" value="TerL_ATPase"/>
    <property type="match status" value="1"/>
</dbReference>
<dbReference type="PANTHER" id="PTHR41287">
    <property type="match status" value="1"/>
</dbReference>
<comment type="caution">
    <text evidence="4">The sequence shown here is derived from an EMBL/GenBank/DDBJ whole genome shotgun (WGS) entry which is preliminary data.</text>
</comment>
<evidence type="ECO:0000313" key="4">
    <source>
        <dbReference type="EMBL" id="TDO77692.1"/>
    </source>
</evidence>
<dbReference type="Proteomes" id="UP000295064">
    <property type="component" value="Unassembled WGS sequence"/>
</dbReference>
<gene>
    <name evidence="4" type="ORF">DFR79_13224</name>
</gene>
<organism evidence="4 5">
    <name type="scientific">Halanaerobium saccharolyticum</name>
    <dbReference type="NCBI Taxonomy" id="43595"/>
    <lineage>
        <taxon>Bacteria</taxon>
        <taxon>Bacillati</taxon>
        <taxon>Bacillota</taxon>
        <taxon>Clostridia</taxon>
        <taxon>Halanaerobiales</taxon>
        <taxon>Halanaerobiaceae</taxon>
        <taxon>Halanaerobium</taxon>
    </lineage>
</organism>
<protein>
    <submittedName>
        <fullName evidence="4">Phage terminase large subunit-like protein</fullName>
    </submittedName>
</protein>
<evidence type="ECO:0000256" key="1">
    <source>
        <dbReference type="SAM" id="MobiDB-lite"/>
    </source>
</evidence>
<dbReference type="InterPro" id="IPR005021">
    <property type="entry name" value="Terminase_largesu-like"/>
</dbReference>
<feature type="domain" description="Terminase large subunit-like endonuclease" evidence="3">
    <location>
        <begin position="316"/>
        <end position="595"/>
    </location>
</feature>
<dbReference type="InterPro" id="IPR027417">
    <property type="entry name" value="P-loop_NTPase"/>
</dbReference>
<dbReference type="Pfam" id="PF20441">
    <property type="entry name" value="TerL_nuclease"/>
    <property type="match status" value="1"/>
</dbReference>
<evidence type="ECO:0000259" key="3">
    <source>
        <dbReference type="Pfam" id="PF20441"/>
    </source>
</evidence>
<dbReference type="PANTHER" id="PTHR41287:SF1">
    <property type="entry name" value="PROTEIN YMFN"/>
    <property type="match status" value="1"/>
</dbReference>
<proteinExistence type="predicted"/>
<dbReference type="GO" id="GO:0004519">
    <property type="term" value="F:endonuclease activity"/>
    <property type="evidence" value="ECO:0007669"/>
    <property type="project" value="InterPro"/>
</dbReference>
<evidence type="ECO:0000313" key="5">
    <source>
        <dbReference type="Proteomes" id="UP000295064"/>
    </source>
</evidence>
<dbReference type="EMBL" id="SNWX01000032">
    <property type="protein sequence ID" value="TDO77692.1"/>
    <property type="molecule type" value="Genomic_DNA"/>
</dbReference>
<dbReference type="InterPro" id="IPR046461">
    <property type="entry name" value="TerL_ATPase"/>
</dbReference>
<dbReference type="Gene3D" id="3.40.50.300">
    <property type="entry name" value="P-loop containing nucleotide triphosphate hydrolases"/>
    <property type="match status" value="1"/>
</dbReference>
<evidence type="ECO:0000259" key="2">
    <source>
        <dbReference type="Pfam" id="PF03354"/>
    </source>
</evidence>
<feature type="region of interest" description="Disordered" evidence="1">
    <location>
        <begin position="1"/>
        <end position="23"/>
    </location>
</feature>
<accession>A0A4R6LHS8</accession>
<feature type="domain" description="Terminase large subunit-like ATPase" evidence="2">
    <location>
        <begin position="130"/>
        <end position="300"/>
    </location>
</feature>
<sequence>MIVRCSGTKNDGSRCSREKEFNDNPPNEWRCWQHPKKTKEKTKKNNSNYIRYPLSYNPIIEYNNKIQSGEIIACKKVKKVYKKLVADVHDDQSQWEYSAGHANHAIEFIENFCKQSKGKWGGQALKLELWQKAFIAAIFGFIHKTNRTRKYREVLLVVARKNGKSTLSSAISLYLQVADNEPGAEIYAVATKEKQAKIVWSEAKKMVKKSPFLLKSIKPLVKELKGRHNDSTFVPLGSDSDRLDGLNVHGASLDEIHAWKYKNLYDVIKDGTSAREQPLIFMITTAGTVREQVYDLKYDEAEMIINGFDDPEGYKDERFLPIIYELDKRSEWTDRKNWRKANPGLGTIKKTDNLETKVHKAQNNPLLVKNLLTKDFNIRETSSEAWLNFEELNNTANFDVGELNPRYGIGGTDLSSTTDLTASSVLFMLPDDPTIYCLSMYWLPEDLLEQRSREDKIPYDQWVKQGYMRTTPGNKVHPKFVTRWYLEVQNELDIYIPWIGYDSWSANYWVEEMQGHFGKEAMIPVIQGKKTLSGPMKQLGADLKAHKINYDNNPITKWCLSNTSVDIDKNLNIQPAKQRNQRKRIDGTAAMLNAYVILQDKMQEYENMI</sequence>
<feature type="compositionally biased region" description="Basic and acidic residues" evidence="1">
    <location>
        <begin position="11"/>
        <end position="22"/>
    </location>
</feature>
<dbReference type="OrthoDB" id="9760250at2"/>
<name>A0A4R6LHS8_9FIRM</name>
<dbReference type="RefSeq" id="WP_133516075.1">
    <property type="nucleotide sequence ID" value="NZ_SNWX01000032.1"/>
</dbReference>
<reference evidence="4 5" key="1">
    <citation type="submission" date="2019-03" db="EMBL/GenBank/DDBJ databases">
        <title>Subsurface microbial communities from deep shales in Ohio and West Virginia, USA.</title>
        <authorList>
            <person name="Wrighton K."/>
        </authorList>
    </citation>
    <scope>NUCLEOTIDE SEQUENCE [LARGE SCALE GENOMIC DNA]</scope>
    <source>
        <strain evidence="4 5">MA284_T2</strain>
    </source>
</reference>
<dbReference type="AlphaFoldDB" id="A0A4R6LHS8"/>